<proteinExistence type="predicted"/>
<dbReference type="SUPFAM" id="SSF53448">
    <property type="entry name" value="Nucleotide-diphospho-sugar transferases"/>
    <property type="match status" value="1"/>
</dbReference>
<reference evidence="4 5" key="1">
    <citation type="submission" date="2019-06" db="EMBL/GenBank/DDBJ databases">
        <authorList>
            <person name="Deangelis K."/>
            <person name="Huntemann M."/>
            <person name="Clum A."/>
            <person name="Pillay M."/>
            <person name="Palaniappan K."/>
            <person name="Varghese N."/>
            <person name="Mikhailova N."/>
            <person name="Stamatis D."/>
            <person name="Reddy T."/>
            <person name="Daum C."/>
            <person name="Shapiro N."/>
            <person name="Ivanova N."/>
            <person name="Kyrpides N."/>
            <person name="Woyke T."/>
        </authorList>
    </citation>
    <scope>NUCLEOTIDE SEQUENCE [LARGE SCALE GENOMIC DNA]</scope>
    <source>
        <strain evidence="4 5">106R</strain>
    </source>
</reference>
<protein>
    <submittedName>
        <fullName evidence="4">Heptose III glucuronosyltransferase</fullName>
    </submittedName>
</protein>
<dbReference type="InterPro" id="IPR001173">
    <property type="entry name" value="Glyco_trans_2-like"/>
</dbReference>
<dbReference type="NCBIfam" id="NF007482">
    <property type="entry name" value="PRK10073.1"/>
    <property type="match status" value="1"/>
</dbReference>
<evidence type="ECO:0000256" key="1">
    <source>
        <dbReference type="ARBA" id="ARBA00022676"/>
    </source>
</evidence>
<evidence type="ECO:0000313" key="4">
    <source>
        <dbReference type="EMBL" id="TQI83938.1"/>
    </source>
</evidence>
<accession>A0AA46QAG4</accession>
<dbReference type="InterPro" id="IPR029044">
    <property type="entry name" value="Nucleotide-diphossugar_trans"/>
</dbReference>
<comment type="caution">
    <text evidence="4">The sequence shown here is derived from an EMBL/GenBank/DDBJ whole genome shotgun (WGS) entry which is preliminary data.</text>
</comment>
<dbReference type="PANTHER" id="PTHR22916">
    <property type="entry name" value="GLYCOSYLTRANSFERASE"/>
    <property type="match status" value="1"/>
</dbReference>
<dbReference type="AlphaFoldDB" id="A0AA46QAG4"/>
<keyword evidence="2" id="KW-0808">Transferase</keyword>
<dbReference type="EMBL" id="VFMJ01000001">
    <property type="protein sequence ID" value="TQI83938.1"/>
    <property type="molecule type" value="Genomic_DNA"/>
</dbReference>
<sequence length="366" mass="42296">MPEAYFSSLALNGLIFFKKIKLLICYINIEELPMSLMLSVIVPMHNAGELLEPFLASLLAQREQRLEVIIVNDGSTDGSGETAHRYAAAHPHIRVIDQANAGVSNARNAGLAVARGKYAAFPDADDLLAPDMYSTLLEQAEQHQLDVMQCNGERYFASEDELQPIFPEARLQTTDVISGVQWFERALKSRKFIHVVWLAIYRLDFIRQHRLYFEPGLHHQDIPWTTEVMFNAQRVKYLSTPLYRQRVHDKSISNRRRTGKANVDYQRHYMKIVEMLERLNRRYAGSIAILPAFHWQITREALGICHSIRREPDPVAQNQITEEFYQRGIDRAMFANARGVKQGWHVMLWRHRLKQWRGDNGCSQPA</sequence>
<dbReference type="GO" id="GO:0016758">
    <property type="term" value="F:hexosyltransferase activity"/>
    <property type="evidence" value="ECO:0007669"/>
    <property type="project" value="UniProtKB-ARBA"/>
</dbReference>
<reference evidence="4 5" key="2">
    <citation type="submission" date="2019-07" db="EMBL/GenBank/DDBJ databases">
        <title>Investigation of anaerobic lignin degradation for improved lignocellulosic biofuels.</title>
        <authorList>
            <person name="Deangelis K.PhD."/>
        </authorList>
    </citation>
    <scope>NUCLEOTIDE SEQUENCE [LARGE SCALE GENOMIC DNA]</scope>
    <source>
        <strain evidence="4 5">106R</strain>
    </source>
</reference>
<name>A0AA46QAG4_SERMA</name>
<dbReference type="Gene3D" id="3.90.550.10">
    <property type="entry name" value="Spore Coat Polysaccharide Biosynthesis Protein SpsA, Chain A"/>
    <property type="match status" value="1"/>
</dbReference>
<keyword evidence="1" id="KW-0328">Glycosyltransferase</keyword>
<dbReference type="Pfam" id="PF00535">
    <property type="entry name" value="Glycos_transf_2"/>
    <property type="match status" value="1"/>
</dbReference>
<evidence type="ECO:0000256" key="2">
    <source>
        <dbReference type="ARBA" id="ARBA00022679"/>
    </source>
</evidence>
<evidence type="ECO:0000259" key="3">
    <source>
        <dbReference type="Pfam" id="PF00535"/>
    </source>
</evidence>
<gene>
    <name evidence="4" type="ORF">FHU12_1433</name>
</gene>
<feature type="domain" description="Glycosyltransferase 2-like" evidence="3">
    <location>
        <begin position="39"/>
        <end position="164"/>
    </location>
</feature>
<dbReference type="PANTHER" id="PTHR22916:SF51">
    <property type="entry name" value="GLYCOSYLTRANSFERASE EPSH-RELATED"/>
    <property type="match status" value="1"/>
</dbReference>
<organism evidence="4 5">
    <name type="scientific">Serratia marcescens</name>
    <dbReference type="NCBI Taxonomy" id="615"/>
    <lineage>
        <taxon>Bacteria</taxon>
        <taxon>Pseudomonadati</taxon>
        <taxon>Pseudomonadota</taxon>
        <taxon>Gammaproteobacteria</taxon>
        <taxon>Enterobacterales</taxon>
        <taxon>Yersiniaceae</taxon>
        <taxon>Serratia</taxon>
    </lineage>
</organism>
<evidence type="ECO:0000313" key="5">
    <source>
        <dbReference type="Proteomes" id="UP000320710"/>
    </source>
</evidence>
<dbReference type="Proteomes" id="UP000320710">
    <property type="component" value="Unassembled WGS sequence"/>
</dbReference>
<dbReference type="CDD" id="cd00761">
    <property type="entry name" value="Glyco_tranf_GTA_type"/>
    <property type="match status" value="1"/>
</dbReference>